<dbReference type="EMBL" id="RSEC01000021">
    <property type="protein sequence ID" value="RSD23681.1"/>
    <property type="molecule type" value="Genomic_DNA"/>
</dbReference>
<sequence>MKTVPGLLGACLLLTACSGTPPAAPPTVTVTAPATPSAPTAAADPAVLGWVDGFCAAIHGYRERTNAEAGTPKPDPGSVAEAQQALSATLGGIAARTGEVVDKLTALPPAPVPVAEKVRQAFVTKYTTARDRAAEAKKALDNAKPGDGASQGPAADAVQRAQQDIDGTYDPVAPMAESPELMLAAATAPGCKG</sequence>
<keyword evidence="2" id="KW-0732">Signal</keyword>
<evidence type="ECO:0008006" key="5">
    <source>
        <dbReference type="Google" id="ProtNLM"/>
    </source>
</evidence>
<feature type="region of interest" description="Disordered" evidence="1">
    <location>
        <begin position="134"/>
        <end position="159"/>
    </location>
</feature>
<reference evidence="3 4" key="1">
    <citation type="submission" date="2018-12" db="EMBL/GenBank/DDBJ databases">
        <title>Amycolatopsis eburnea sp. nov. actinomycete associate with arbuscular mycorrhiza fungal spore.</title>
        <authorList>
            <person name="Lumyong S."/>
            <person name="Chaiya L."/>
        </authorList>
    </citation>
    <scope>NUCLEOTIDE SEQUENCE [LARGE SCALE GENOMIC DNA]</scope>
    <source>
        <strain evidence="3 4">GLM-1</strain>
    </source>
</reference>
<dbReference type="PROSITE" id="PS51257">
    <property type="entry name" value="PROKAR_LIPOPROTEIN"/>
    <property type="match status" value="1"/>
</dbReference>
<proteinExistence type="predicted"/>
<evidence type="ECO:0000313" key="4">
    <source>
        <dbReference type="Proteomes" id="UP000267081"/>
    </source>
</evidence>
<dbReference type="Proteomes" id="UP000267081">
    <property type="component" value="Unassembled WGS sequence"/>
</dbReference>
<accession>A0A3R9E574</accession>
<dbReference type="AlphaFoldDB" id="A0A3R9E574"/>
<gene>
    <name evidence="3" type="ORF">EIY87_04585</name>
</gene>
<protein>
    <recommendedName>
        <fullName evidence="5">Lipoprotein</fullName>
    </recommendedName>
</protein>
<evidence type="ECO:0000313" key="3">
    <source>
        <dbReference type="EMBL" id="RSD23681.1"/>
    </source>
</evidence>
<dbReference type="OrthoDB" id="3638426at2"/>
<feature type="chain" id="PRO_5018599174" description="Lipoprotein" evidence="2">
    <location>
        <begin position="24"/>
        <end position="193"/>
    </location>
</feature>
<evidence type="ECO:0000256" key="1">
    <source>
        <dbReference type="SAM" id="MobiDB-lite"/>
    </source>
</evidence>
<organism evidence="3 4">
    <name type="scientific">Amycolatopsis eburnea</name>
    <dbReference type="NCBI Taxonomy" id="2267691"/>
    <lineage>
        <taxon>Bacteria</taxon>
        <taxon>Bacillati</taxon>
        <taxon>Actinomycetota</taxon>
        <taxon>Actinomycetes</taxon>
        <taxon>Pseudonocardiales</taxon>
        <taxon>Pseudonocardiaceae</taxon>
        <taxon>Amycolatopsis</taxon>
    </lineage>
</organism>
<evidence type="ECO:0000256" key="2">
    <source>
        <dbReference type="SAM" id="SignalP"/>
    </source>
</evidence>
<feature type="signal peptide" evidence="2">
    <location>
        <begin position="1"/>
        <end position="23"/>
    </location>
</feature>
<comment type="caution">
    <text evidence="3">The sequence shown here is derived from an EMBL/GenBank/DDBJ whole genome shotgun (WGS) entry which is preliminary data.</text>
</comment>
<keyword evidence="4" id="KW-1185">Reference proteome</keyword>
<dbReference type="RefSeq" id="WP_125306382.1">
    <property type="nucleotide sequence ID" value="NZ_RSEC01000021.1"/>
</dbReference>
<name>A0A3R9E574_9PSEU</name>